<dbReference type="InterPro" id="IPR007191">
    <property type="entry name" value="Sec8_exocyst_N"/>
</dbReference>
<evidence type="ECO:0000259" key="5">
    <source>
        <dbReference type="Pfam" id="PF04048"/>
    </source>
</evidence>
<feature type="compositionally biased region" description="Polar residues" evidence="4">
    <location>
        <begin position="263"/>
        <end position="275"/>
    </location>
</feature>
<evidence type="ECO:0000313" key="7">
    <source>
        <dbReference type="Proteomes" id="UP001558713"/>
    </source>
</evidence>
<reference evidence="6 7" key="1">
    <citation type="submission" date="2024-04" db="EMBL/GenBank/DDBJ databases">
        <title>Genome assembly C_amara_ONT_v2.</title>
        <authorList>
            <person name="Yant L."/>
            <person name="Moore C."/>
            <person name="Slenker M."/>
        </authorList>
    </citation>
    <scope>NUCLEOTIDE SEQUENCE [LARGE SCALE GENOMIC DNA]</scope>
    <source>
        <tissue evidence="6">Leaf</tissue>
    </source>
</reference>
<comment type="function">
    <text evidence="3">Component of the exocyst complex involved in the docking of exocytic vesicles with fusion sites on the plasma membrane.</text>
</comment>
<dbReference type="PANTHER" id="PTHR14146:SF0">
    <property type="entry name" value="EXOCYST COMPLEX COMPONENT 4"/>
    <property type="match status" value="1"/>
</dbReference>
<feature type="region of interest" description="Disordered" evidence="4">
    <location>
        <begin position="537"/>
        <end position="557"/>
    </location>
</feature>
<dbReference type="Pfam" id="PF04048">
    <property type="entry name" value="Sec8_N"/>
    <property type="match status" value="1"/>
</dbReference>
<keyword evidence="7" id="KW-1185">Reference proteome</keyword>
<protein>
    <recommendedName>
        <fullName evidence="3">Exocyst complex component Sec8</fullName>
    </recommendedName>
</protein>
<dbReference type="AlphaFoldDB" id="A0ABD0ZG70"/>
<dbReference type="GO" id="GO:0090522">
    <property type="term" value="P:vesicle tethering involved in exocytosis"/>
    <property type="evidence" value="ECO:0007669"/>
    <property type="project" value="UniProtKB-UniRule"/>
</dbReference>
<keyword evidence="2 3" id="KW-0268">Exocytosis</keyword>
<keyword evidence="1 3" id="KW-0813">Transport</keyword>
<dbReference type="GO" id="GO:0015031">
    <property type="term" value="P:protein transport"/>
    <property type="evidence" value="ECO:0007669"/>
    <property type="project" value="UniProtKB-KW"/>
</dbReference>
<dbReference type="Proteomes" id="UP001558713">
    <property type="component" value="Unassembled WGS sequence"/>
</dbReference>
<comment type="similarity">
    <text evidence="3">Belongs to the SEC8 family.</text>
</comment>
<keyword evidence="3" id="KW-0653">Protein transport</keyword>
<gene>
    <name evidence="6" type="ORF">V5N11_015783</name>
</gene>
<comment type="caution">
    <text evidence="6">The sequence shown here is derived from an EMBL/GenBank/DDBJ whole genome shotgun (WGS) entry which is preliminary data.</text>
</comment>
<dbReference type="InterPro" id="IPR039682">
    <property type="entry name" value="Sec8/EXOC4"/>
</dbReference>
<evidence type="ECO:0000256" key="3">
    <source>
        <dbReference type="RuleBase" id="RU367079"/>
    </source>
</evidence>
<evidence type="ECO:0000313" key="6">
    <source>
        <dbReference type="EMBL" id="KAL1187815.1"/>
    </source>
</evidence>
<dbReference type="EMBL" id="JBANAX010000939">
    <property type="protein sequence ID" value="KAL1187815.1"/>
    <property type="molecule type" value="Genomic_DNA"/>
</dbReference>
<feature type="region of interest" description="Disordered" evidence="4">
    <location>
        <begin position="221"/>
        <end position="298"/>
    </location>
</feature>
<feature type="compositionally biased region" description="Polar residues" evidence="4">
    <location>
        <begin position="229"/>
        <end position="245"/>
    </location>
</feature>
<organism evidence="6 7">
    <name type="scientific">Cardamine amara subsp. amara</name>
    <dbReference type="NCBI Taxonomy" id="228776"/>
    <lineage>
        <taxon>Eukaryota</taxon>
        <taxon>Viridiplantae</taxon>
        <taxon>Streptophyta</taxon>
        <taxon>Embryophyta</taxon>
        <taxon>Tracheophyta</taxon>
        <taxon>Spermatophyta</taxon>
        <taxon>Magnoliopsida</taxon>
        <taxon>eudicotyledons</taxon>
        <taxon>Gunneridae</taxon>
        <taxon>Pentapetalae</taxon>
        <taxon>rosids</taxon>
        <taxon>malvids</taxon>
        <taxon>Brassicales</taxon>
        <taxon>Brassicaceae</taxon>
        <taxon>Cardamineae</taxon>
        <taxon>Cardamine</taxon>
    </lineage>
</organism>
<accession>A0ABD0ZG70</accession>
<sequence length="1055" mass="116789">MGIFNGLPVPSDKTYLREELARIDESWAAARFDSLPHVVHILTSKDREGDIHVLREQSDVVEEVVDEVVHAYHGGFNKAIQNYSQILRLFSESTDKIGDLKHDLAEAKQSLGARNKQLHQLWYRSVTLRHIISLLDQIEGIAKVPSRIEKLIADKQFYAAIQVYLQSSLMLEREGLQTVGALQDVRSELTKLRGALFFKILDDLHAHLYNRGEYSSVASSINERDDEVPTTTAVAASQMSSQPLSRRTRTLKGDSQFGARGLTNGSYRTASNDEGSSFDGHDEEDSVEHDEATTDTVRNGTDSKLLSYQLPPWLSDSTPDEFIEAVRKSDDPLHVKYLQTLVQCLCMLGKVAAAGAIICQKLRPTIHEIIVSKIKAHMETTNLSKSAGSQGDRTLAAGLHFMKGQSEAYRLSKEKPQNGISNSGTHLAVSPVSPLMAPGGKAQAAAKELLDSILDTIVKIFENHVVIGELLELKASQHDINTPKSLPTDVNWNTDSEASQVTGGYTISFPLTVLQSECQQLICEILRATPEAASADAAAQTAKHAKKSSKKDKRDAPEDGLTFTFRFTDATVSISNQGADLIRQGWGRRAPNASQEGYGSAAVLPEQGIYLAASIYRPVLQFTDKITSMLPKKHSQLVNDGLLTFTENFVKDHLLPTMFVDYRKGVQQAISSPAAFRPRAHTTTTYTPTVEKGRPILQGLLAIDLLAKEVLGWAQAMPKFATDLVKYVQTFLERTFERCRASYTEAVLEKQSYMLIGRHDIEKLMRVEAASACLPSSLGHAVSHSESVGIEVELSKIFLTLPTTIKQENLIRDDNKLILLASLSDSLEYVADSIERLGQAVPCAASQAEGNSKNQAASPRNLASFADEYRKLATDCLKNLRVEMQLETVFHFQEMTNREYLEDEDAEEPDDYVISLTSQITRRDEGMAPFISGEKRNYVFGGICGVAAHASIKALADMRSINLFGVQQICRNTIALEQAMAAIPYIDGESVQQNLDRVRTYFELLNMPFEALLAFIAEHDQMFTPTEYSNLLKVNVPGRDTPPDAQSRLLEILSH</sequence>
<dbReference type="GO" id="GO:0006612">
    <property type="term" value="P:protein targeting to membrane"/>
    <property type="evidence" value="ECO:0007669"/>
    <property type="project" value="UniProtKB-UniRule"/>
</dbReference>
<dbReference type="PANTHER" id="PTHR14146">
    <property type="entry name" value="EXOCYST COMPLEX COMPONENT 4"/>
    <property type="match status" value="1"/>
</dbReference>
<evidence type="ECO:0000256" key="2">
    <source>
        <dbReference type="ARBA" id="ARBA00022483"/>
    </source>
</evidence>
<evidence type="ECO:0000256" key="4">
    <source>
        <dbReference type="SAM" id="MobiDB-lite"/>
    </source>
</evidence>
<feature type="domain" description="Exocyst complex component Sec8 N-terminal" evidence="5">
    <location>
        <begin position="16"/>
        <end position="151"/>
    </location>
</feature>
<name>A0ABD0ZG70_CARAN</name>
<proteinExistence type="inferred from homology"/>
<evidence type="ECO:0000256" key="1">
    <source>
        <dbReference type="ARBA" id="ARBA00022448"/>
    </source>
</evidence>
<dbReference type="GO" id="GO:0000145">
    <property type="term" value="C:exocyst"/>
    <property type="evidence" value="ECO:0007669"/>
    <property type="project" value="UniProtKB-UniRule"/>
</dbReference>